<dbReference type="InterPro" id="IPR000847">
    <property type="entry name" value="LysR_HTH_N"/>
</dbReference>
<feature type="domain" description="HTH lysR-type" evidence="1">
    <location>
        <begin position="27"/>
        <end position="85"/>
    </location>
</feature>
<dbReference type="EMBL" id="BMKF01000002">
    <property type="protein sequence ID" value="GGB68199.1"/>
    <property type="molecule type" value="Genomic_DNA"/>
</dbReference>
<dbReference type="PANTHER" id="PTHR30432">
    <property type="entry name" value="TRANSCRIPTIONAL REGULATOR MODE"/>
    <property type="match status" value="1"/>
</dbReference>
<organism evidence="2 3">
    <name type="scientific">Henriciella pelagia</name>
    <dbReference type="NCBI Taxonomy" id="1977912"/>
    <lineage>
        <taxon>Bacteria</taxon>
        <taxon>Pseudomonadati</taxon>
        <taxon>Pseudomonadota</taxon>
        <taxon>Alphaproteobacteria</taxon>
        <taxon>Hyphomonadales</taxon>
        <taxon>Hyphomonadaceae</taxon>
        <taxon>Henriciella</taxon>
    </lineage>
</organism>
<name>A0ABQ1JJX5_9PROT</name>
<evidence type="ECO:0000313" key="2">
    <source>
        <dbReference type="EMBL" id="GGB68199.1"/>
    </source>
</evidence>
<sequence>MTRQDLSLSIRINLGHGGRFGPGKASLLAAIDEAGSISKAASGLGMSYPRALKLIEDMNRDFAEPLVKSTHGGTERGGSEVTETGHQVLALYHSVNEASLSSSMTALKKLMALERDD</sequence>
<evidence type="ECO:0000313" key="3">
    <source>
        <dbReference type="Proteomes" id="UP000628854"/>
    </source>
</evidence>
<dbReference type="InterPro" id="IPR036388">
    <property type="entry name" value="WH-like_DNA-bd_sf"/>
</dbReference>
<dbReference type="PANTHER" id="PTHR30432:SF1">
    <property type="entry name" value="DNA-BINDING TRANSCRIPTIONAL DUAL REGULATOR MODE"/>
    <property type="match status" value="1"/>
</dbReference>
<dbReference type="Proteomes" id="UP000628854">
    <property type="component" value="Unassembled WGS sequence"/>
</dbReference>
<dbReference type="Pfam" id="PF00126">
    <property type="entry name" value="HTH_1"/>
    <property type="match status" value="1"/>
</dbReference>
<comment type="caution">
    <text evidence="2">The sequence shown here is derived from an EMBL/GenBank/DDBJ whole genome shotgun (WGS) entry which is preliminary data.</text>
</comment>
<evidence type="ECO:0000259" key="1">
    <source>
        <dbReference type="Pfam" id="PF00126"/>
    </source>
</evidence>
<reference evidence="3" key="1">
    <citation type="journal article" date="2019" name="Int. J. Syst. Evol. Microbiol.">
        <title>The Global Catalogue of Microorganisms (GCM) 10K type strain sequencing project: providing services to taxonomists for standard genome sequencing and annotation.</title>
        <authorList>
            <consortium name="The Broad Institute Genomics Platform"/>
            <consortium name="The Broad Institute Genome Sequencing Center for Infectious Disease"/>
            <person name="Wu L."/>
            <person name="Ma J."/>
        </authorList>
    </citation>
    <scope>NUCLEOTIDE SEQUENCE [LARGE SCALE GENOMIC DNA]</scope>
    <source>
        <strain evidence="3">CGMCC 1.15928</strain>
    </source>
</reference>
<protein>
    <submittedName>
        <fullName evidence="2">LysR family transcriptional regulator</fullName>
    </submittedName>
</protein>
<dbReference type="InterPro" id="IPR036390">
    <property type="entry name" value="WH_DNA-bd_sf"/>
</dbReference>
<dbReference type="Gene3D" id="1.10.10.10">
    <property type="entry name" value="Winged helix-like DNA-binding domain superfamily/Winged helix DNA-binding domain"/>
    <property type="match status" value="1"/>
</dbReference>
<dbReference type="RefSeq" id="WP_084393044.1">
    <property type="nucleotide sequence ID" value="NZ_BMKF01000002.1"/>
</dbReference>
<dbReference type="InterPro" id="IPR051815">
    <property type="entry name" value="Molybdate_resp_trans_reg"/>
</dbReference>
<gene>
    <name evidence="2" type="ORF">GCM10011503_16020</name>
</gene>
<keyword evidence="3" id="KW-1185">Reference proteome</keyword>
<dbReference type="SUPFAM" id="SSF46785">
    <property type="entry name" value="Winged helix' DNA-binding domain"/>
    <property type="match status" value="1"/>
</dbReference>
<accession>A0ABQ1JJX5</accession>
<proteinExistence type="predicted"/>